<dbReference type="AlphaFoldDB" id="A0A1L7NJZ9"/>
<accession>A0A1L7NJZ9</accession>
<organism evidence="1 2">
    <name type="scientific">Pseudomonas putida</name>
    <name type="common">Arthrobacter siderocapsulatus</name>
    <dbReference type="NCBI Taxonomy" id="303"/>
    <lineage>
        <taxon>Bacteria</taxon>
        <taxon>Pseudomonadati</taxon>
        <taxon>Pseudomonadota</taxon>
        <taxon>Gammaproteobacteria</taxon>
        <taxon>Pseudomonadales</taxon>
        <taxon>Pseudomonadaceae</taxon>
        <taxon>Pseudomonas</taxon>
    </lineage>
</organism>
<protein>
    <submittedName>
        <fullName evidence="1">Uncharacterized protein</fullName>
    </submittedName>
</protein>
<dbReference type="Proteomes" id="UP000218731">
    <property type="component" value="Chromosome 1"/>
</dbReference>
<evidence type="ECO:0000313" key="2">
    <source>
        <dbReference type="Proteomes" id="UP000218731"/>
    </source>
</evidence>
<sequence length="417" mass="45981">MSFRTLAAKFLETVKDDLGIPARLRRVIAQAPNIRMRVDDTAAVIASSSVVRWHEWSNHIGFSQGSEKNGEVRGWRASDGHYQSEHRHIPALARLGSSETTAHFTCDIADVTGLSASKSDLYRFYSMQQMAEQACQALIRDVSQEGLAQNLRWPEIGIVHGTSDFLVQYDWDDGLYLANSGGSHHFVAAQHIARQLQQTVALQGRLVRNGLDAEAAAQLNDDYAIYAVTKDVFFAEGLDAMRDFKATHYWGDLPQPYDNGVAIFLPRDEARSRKVAEIFESEGFTNVGELLMALASPDATVERRARQDEIRSRIQALPELEAKAGAAHLFGKHAAASLRDELPTAVNWQSVEQATMDEAFGVHRLDAQSVYDALARHSPGAISSQALHTLRATVDGYAALHEHQVAKQATPQAPSPD</sequence>
<gene>
    <name evidence="1" type="ORF">KF715C_ch52010</name>
</gene>
<reference evidence="1 2" key="1">
    <citation type="submission" date="2015-11" db="EMBL/GenBank/DDBJ databases">
        <title>Complete genome sequencing of a biphenyl-degrading bacterium, Pseudomonas putida KF715 (=NBRC110667).</title>
        <authorList>
            <person name="Suenaga H."/>
            <person name="Fujihara N."/>
            <person name="Watanabe T."/>
            <person name="Hirose J."/>
            <person name="Kimura N."/>
            <person name="Yamazoe A."/>
            <person name="Hosoyama A."/>
            <person name="Shimodaira J."/>
            <person name="Furukawa K."/>
        </authorList>
    </citation>
    <scope>NUCLEOTIDE SEQUENCE [LARGE SCALE GENOMIC DNA]</scope>
    <source>
        <strain evidence="1 2">KF715</strain>
    </source>
</reference>
<name>A0A1L7NJZ9_PSEPU</name>
<dbReference type="RefSeq" id="WP_060518517.1">
    <property type="nucleotide sequence ID" value="NZ_AP015029.1"/>
</dbReference>
<proteinExistence type="predicted"/>
<dbReference type="InterPro" id="IPR046507">
    <property type="entry name" value="DUF6685"/>
</dbReference>
<evidence type="ECO:0000313" key="1">
    <source>
        <dbReference type="EMBL" id="BAW25774.1"/>
    </source>
</evidence>
<dbReference type="EMBL" id="AP015029">
    <property type="protein sequence ID" value="BAW25774.1"/>
    <property type="molecule type" value="Genomic_DNA"/>
</dbReference>
<dbReference type="Pfam" id="PF20390">
    <property type="entry name" value="DUF6685"/>
    <property type="match status" value="1"/>
</dbReference>